<dbReference type="EMBL" id="JYDW01000261">
    <property type="protein sequence ID" value="KRZ50512.1"/>
    <property type="molecule type" value="Genomic_DNA"/>
</dbReference>
<gene>
    <name evidence="1" type="ORF">T02_12297</name>
</gene>
<organism evidence="1 2">
    <name type="scientific">Trichinella nativa</name>
    <dbReference type="NCBI Taxonomy" id="6335"/>
    <lineage>
        <taxon>Eukaryota</taxon>
        <taxon>Metazoa</taxon>
        <taxon>Ecdysozoa</taxon>
        <taxon>Nematoda</taxon>
        <taxon>Enoplea</taxon>
        <taxon>Dorylaimia</taxon>
        <taxon>Trichinellida</taxon>
        <taxon>Trichinellidae</taxon>
        <taxon>Trichinella</taxon>
    </lineage>
</organism>
<name>A0A0V1KT62_9BILA</name>
<protein>
    <submittedName>
        <fullName evidence="1">Uncharacterized protein</fullName>
    </submittedName>
</protein>
<evidence type="ECO:0000313" key="1">
    <source>
        <dbReference type="EMBL" id="KRZ50512.1"/>
    </source>
</evidence>
<dbReference type="Proteomes" id="UP000054721">
    <property type="component" value="Unassembled WGS sequence"/>
</dbReference>
<comment type="caution">
    <text evidence="1">The sequence shown here is derived from an EMBL/GenBank/DDBJ whole genome shotgun (WGS) entry which is preliminary data.</text>
</comment>
<dbReference type="OrthoDB" id="5920594at2759"/>
<evidence type="ECO:0000313" key="2">
    <source>
        <dbReference type="Proteomes" id="UP000054721"/>
    </source>
</evidence>
<sequence length="236" mass="25388">MLTAVGTCKIKVEFQLCNVGQQEKQQQHAFLFVDLKNQPLQASQQAPKCLLHTQLLICDAGCAALRCFSSRSLAGNQSSHPATAISSSTGVETDGLLMDVFDFSMKKDVKIAGLGGEYVDRRVIWSRVVNNAARVGGASVVVGQRSVDGIVQLLLVEQLFNGGFVVEVSLGRARAPARAKFTHAVQITAAAVGLVKSPSPAVRKQYRLYAVVKTPVVLQKSIIIIIIKFTGPWPSV</sequence>
<reference evidence="1 2" key="1">
    <citation type="submission" date="2015-05" db="EMBL/GenBank/DDBJ databases">
        <title>Evolution of Trichinella species and genotypes.</title>
        <authorList>
            <person name="Korhonen P.K."/>
            <person name="Edoardo P."/>
            <person name="Giuseppe L.R."/>
            <person name="Gasser R.B."/>
        </authorList>
    </citation>
    <scope>NUCLEOTIDE SEQUENCE [LARGE SCALE GENOMIC DNA]</scope>
    <source>
        <strain evidence="1">ISS10</strain>
    </source>
</reference>
<keyword evidence="2" id="KW-1185">Reference proteome</keyword>
<dbReference type="AlphaFoldDB" id="A0A0V1KT62"/>
<accession>A0A0V1KT62</accession>
<proteinExistence type="predicted"/>